<dbReference type="PANTHER" id="PTHR19367">
    <property type="entry name" value="T-CELL RECEPTOR ALPHA CHAIN V REGION"/>
    <property type="match status" value="1"/>
</dbReference>
<keyword evidence="9" id="KW-1185">Reference proteome</keyword>
<reference evidence="8" key="3">
    <citation type="submission" date="2025-09" db="UniProtKB">
        <authorList>
            <consortium name="Ensembl"/>
        </authorList>
    </citation>
    <scope>IDENTIFICATION</scope>
    <source>
        <strain evidence="8">Brown Norway</strain>
    </source>
</reference>
<evidence type="ECO:0000256" key="1">
    <source>
        <dbReference type="ARBA" id="ARBA00022729"/>
    </source>
</evidence>
<feature type="domain" description="Ig-like" evidence="7">
    <location>
        <begin position="130"/>
        <end position="242"/>
    </location>
</feature>
<accession>A0ABK0L8X6</accession>
<dbReference type="GeneTree" id="ENSGT00940000153073"/>
<dbReference type="Gene3D" id="2.60.40.10">
    <property type="entry name" value="Immunoglobulins"/>
    <property type="match status" value="1"/>
</dbReference>
<dbReference type="Pfam" id="PF07686">
    <property type="entry name" value="V-set"/>
    <property type="match status" value="1"/>
</dbReference>
<dbReference type="Ensembl" id="ENSRNOT00000169994.1">
    <property type="protein sequence ID" value="ENSRNOP00000100745.1"/>
    <property type="gene ID" value="ENSRNOG00000086114.1"/>
</dbReference>
<dbReference type="PANTHER" id="PTHR19367:SF5">
    <property type="entry name" value="T CELL RECEPTOR ALPHA VARIABLE 8-3"/>
    <property type="match status" value="1"/>
</dbReference>
<evidence type="ECO:0000313" key="9">
    <source>
        <dbReference type="Proteomes" id="UP000002494"/>
    </source>
</evidence>
<proteinExistence type="predicted"/>
<keyword evidence="1" id="KW-0732">Signal</keyword>
<keyword evidence="5" id="KW-0393">Immunoglobulin domain</keyword>
<keyword evidence="6" id="KW-1279">T cell receptor</keyword>
<evidence type="ECO:0000259" key="7">
    <source>
        <dbReference type="PROSITE" id="PS50835"/>
    </source>
</evidence>
<evidence type="ECO:0000256" key="6">
    <source>
        <dbReference type="ARBA" id="ARBA00043266"/>
    </source>
</evidence>
<dbReference type="PROSITE" id="PS50835">
    <property type="entry name" value="IG_LIKE"/>
    <property type="match status" value="1"/>
</dbReference>
<dbReference type="InterPro" id="IPR013106">
    <property type="entry name" value="Ig_V-set"/>
</dbReference>
<name>A0ABK0L8X6_RAT</name>
<dbReference type="InterPro" id="IPR007110">
    <property type="entry name" value="Ig-like_dom"/>
</dbReference>
<keyword evidence="3" id="KW-1064">Adaptive immunity</keyword>
<dbReference type="SUPFAM" id="SSF48726">
    <property type="entry name" value="Immunoglobulin"/>
    <property type="match status" value="1"/>
</dbReference>
<dbReference type="SMART" id="SM00406">
    <property type="entry name" value="IGv"/>
    <property type="match status" value="1"/>
</dbReference>
<evidence type="ECO:0000256" key="5">
    <source>
        <dbReference type="ARBA" id="ARBA00023319"/>
    </source>
</evidence>
<keyword evidence="2" id="KW-0391">Immunity</keyword>
<protein>
    <recommendedName>
        <fullName evidence="7">Ig-like domain-containing protein</fullName>
    </recommendedName>
</protein>
<organism evidence="8 9">
    <name type="scientific">Rattus norvegicus</name>
    <name type="common">Rat</name>
    <dbReference type="NCBI Taxonomy" id="10116"/>
    <lineage>
        <taxon>Eukaryota</taxon>
        <taxon>Metazoa</taxon>
        <taxon>Chordata</taxon>
        <taxon>Craniata</taxon>
        <taxon>Vertebrata</taxon>
        <taxon>Euteleostomi</taxon>
        <taxon>Mammalia</taxon>
        <taxon>Eutheria</taxon>
        <taxon>Euarchontoglires</taxon>
        <taxon>Glires</taxon>
        <taxon>Rodentia</taxon>
        <taxon>Myomorpha</taxon>
        <taxon>Muroidea</taxon>
        <taxon>Muridae</taxon>
        <taxon>Murinae</taxon>
        <taxon>Rattus</taxon>
    </lineage>
</organism>
<evidence type="ECO:0000256" key="3">
    <source>
        <dbReference type="ARBA" id="ARBA00023130"/>
    </source>
</evidence>
<evidence type="ECO:0000256" key="4">
    <source>
        <dbReference type="ARBA" id="ARBA00023170"/>
    </source>
</evidence>
<dbReference type="InterPro" id="IPR013783">
    <property type="entry name" value="Ig-like_fold"/>
</dbReference>
<dbReference type="InterPro" id="IPR036179">
    <property type="entry name" value="Ig-like_dom_sf"/>
</dbReference>
<reference evidence="8" key="1">
    <citation type="submission" date="2024-01" db="EMBL/GenBank/DDBJ databases">
        <title>GRCr8: a new rat reference genome assembly contstructed from accurate long reads and long range scaffolding.</title>
        <authorList>
            <person name="Doris P.A."/>
            <person name="Kalbfleisch T."/>
            <person name="Li K."/>
            <person name="Howe K."/>
            <person name="Wood J."/>
        </authorList>
    </citation>
    <scope>NUCLEOTIDE SEQUENCE [LARGE SCALE GENOMIC DNA]</scope>
    <source>
        <strain evidence="8">Brown Norway</strain>
    </source>
</reference>
<evidence type="ECO:0000256" key="2">
    <source>
        <dbReference type="ARBA" id="ARBA00022859"/>
    </source>
</evidence>
<keyword evidence="4" id="KW-0675">Receptor</keyword>
<reference evidence="8" key="2">
    <citation type="submission" date="2025-08" db="UniProtKB">
        <authorList>
            <consortium name="Ensembl"/>
        </authorList>
    </citation>
    <scope>IDENTIFICATION</scope>
    <source>
        <strain evidence="8">Brown Norway</strain>
    </source>
</reference>
<dbReference type="Proteomes" id="UP000002494">
    <property type="component" value="Chromosome 15"/>
</dbReference>
<evidence type="ECO:0000313" key="8">
    <source>
        <dbReference type="Ensembl" id="ENSRNOP00000100745.1"/>
    </source>
</evidence>
<dbReference type="InterPro" id="IPR051287">
    <property type="entry name" value="TCR_variable_region"/>
</dbReference>
<sequence length="242" mass="27062">MGVPLPTEHSRRQEAVDSQDTWFLMWPPESAAALTTVPSSFEDLHLFTSSFLQLAENLAKESDKNRVFETCFRFLFAASVFICVGDFSSRLFLLSSSCFLWYFPVGLFQSSSTTEPQPSQGSAMLLALLPVLGINFLLRVAQAQSVTQPDAHVTVSEEASLQLRCKYSSSVSPSLFWYVQYPQQGLLLPLKYYSGNPMVQGLNDFKAEFNKSDSSFHLRKASVHWSDSAVYFCALSTQCLSL</sequence>